<proteinExistence type="inferred from homology"/>
<evidence type="ECO:0000313" key="7">
    <source>
        <dbReference type="EMBL" id="MXU91997.1"/>
    </source>
</evidence>
<protein>
    <submittedName>
        <fullName evidence="7">Putative thrombospondin</fullName>
    </submittedName>
</protein>
<feature type="chain" id="PRO_5025417931" evidence="6">
    <location>
        <begin position="22"/>
        <end position="128"/>
    </location>
</feature>
<feature type="signal peptide" evidence="6">
    <location>
        <begin position="1"/>
        <end position="21"/>
    </location>
</feature>
<evidence type="ECO:0000256" key="4">
    <source>
        <dbReference type="ARBA" id="ARBA00023180"/>
    </source>
</evidence>
<evidence type="ECO:0000256" key="2">
    <source>
        <dbReference type="ARBA" id="ARBA00022525"/>
    </source>
</evidence>
<reference evidence="7" key="1">
    <citation type="submission" date="2019-12" db="EMBL/GenBank/DDBJ databases">
        <title>An insight into the sialome of adult female Ixodes ricinus ticks feeding for 6 days.</title>
        <authorList>
            <person name="Perner J."/>
            <person name="Ribeiro J.M.C."/>
        </authorList>
    </citation>
    <scope>NUCLEOTIDE SEQUENCE</scope>
    <source>
        <strain evidence="7">Semi-engorged</strain>
        <tissue evidence="7">Salivary glands</tissue>
    </source>
</reference>
<comment type="subcellular location">
    <subcellularLocation>
        <location evidence="1">Secreted</location>
    </subcellularLocation>
</comment>
<keyword evidence="3 6" id="KW-0732">Signal</keyword>
<comment type="similarity">
    <text evidence="5">Belongs to the salp15 family.</text>
</comment>
<evidence type="ECO:0000256" key="1">
    <source>
        <dbReference type="ARBA" id="ARBA00004613"/>
    </source>
</evidence>
<accession>A0A6B0UQD3</accession>
<sequence>MQLVLFIVIVTFTPLSCEVQSESISAIFEKIDYMSQKCKDKLRDDLVKKCGESSYQTQLVDVSGCKYKCGEQHNNGLTKATTGQEFPLNDWAPCGHDMVCRDGQCIDRCLLPFVNLKGDKASPRTGNS</sequence>
<dbReference type="GO" id="GO:0005576">
    <property type="term" value="C:extracellular region"/>
    <property type="evidence" value="ECO:0007669"/>
    <property type="project" value="UniProtKB-SubCell"/>
</dbReference>
<evidence type="ECO:0000256" key="6">
    <source>
        <dbReference type="SAM" id="SignalP"/>
    </source>
</evidence>
<organism evidence="7">
    <name type="scientific">Ixodes ricinus</name>
    <name type="common">Common tick</name>
    <name type="synonym">Acarus ricinus</name>
    <dbReference type="NCBI Taxonomy" id="34613"/>
    <lineage>
        <taxon>Eukaryota</taxon>
        <taxon>Metazoa</taxon>
        <taxon>Ecdysozoa</taxon>
        <taxon>Arthropoda</taxon>
        <taxon>Chelicerata</taxon>
        <taxon>Arachnida</taxon>
        <taxon>Acari</taxon>
        <taxon>Parasitiformes</taxon>
        <taxon>Ixodida</taxon>
        <taxon>Ixodoidea</taxon>
        <taxon>Ixodidae</taxon>
        <taxon>Ixodinae</taxon>
        <taxon>Ixodes</taxon>
    </lineage>
</organism>
<evidence type="ECO:0000256" key="3">
    <source>
        <dbReference type="ARBA" id="ARBA00022729"/>
    </source>
</evidence>
<dbReference type="AlphaFoldDB" id="A0A6B0UQD3"/>
<keyword evidence="4" id="KW-0325">Glycoprotein</keyword>
<dbReference type="InterPro" id="IPR021971">
    <property type="entry name" value="Salp15"/>
</dbReference>
<dbReference type="EMBL" id="GIFC01009914">
    <property type="protein sequence ID" value="MXU91997.1"/>
    <property type="molecule type" value="Transcribed_RNA"/>
</dbReference>
<name>A0A6B0UQD3_IXORI</name>
<evidence type="ECO:0000256" key="5">
    <source>
        <dbReference type="ARBA" id="ARBA00034321"/>
    </source>
</evidence>
<keyword evidence="2" id="KW-0964">Secreted</keyword>
<dbReference type="Pfam" id="PF12115">
    <property type="entry name" value="Salp15"/>
    <property type="match status" value="1"/>
</dbReference>